<dbReference type="Pfam" id="PF21154">
    <property type="entry name" value="RPN7_PSMD6_C"/>
    <property type="match status" value="1"/>
</dbReference>
<evidence type="ECO:0000256" key="4">
    <source>
        <dbReference type="SAM" id="Coils"/>
    </source>
</evidence>
<dbReference type="AlphaFoldDB" id="A0A1W0WSF9"/>
<dbReference type="InterPro" id="IPR049549">
    <property type="entry name" value="RPN7_PSMD6_C"/>
</dbReference>
<dbReference type="FunFam" id="1.25.40.570:FF:000005">
    <property type="entry name" value="26S proteasome regulatory subunit N7"/>
    <property type="match status" value="1"/>
</dbReference>
<protein>
    <recommendedName>
        <fullName evidence="2">26S proteasome non-ATPase regulatory subunit 6</fullName>
    </recommendedName>
</protein>
<reference evidence="7" key="1">
    <citation type="submission" date="2017-01" db="EMBL/GenBank/DDBJ databases">
        <title>Comparative genomics of anhydrobiosis in the tardigrade Hypsibius dujardini.</title>
        <authorList>
            <person name="Yoshida Y."/>
            <person name="Koutsovoulos G."/>
            <person name="Laetsch D."/>
            <person name="Stevens L."/>
            <person name="Kumar S."/>
            <person name="Horikawa D."/>
            <person name="Ishino K."/>
            <person name="Komine S."/>
            <person name="Tomita M."/>
            <person name="Blaxter M."/>
            <person name="Arakawa K."/>
        </authorList>
    </citation>
    <scope>NUCLEOTIDE SEQUENCE [LARGE SCALE GENOMIC DNA]</scope>
    <source>
        <strain evidence="7">Z151</strain>
    </source>
</reference>
<dbReference type="InterPro" id="IPR036390">
    <property type="entry name" value="WH_DNA-bd_sf"/>
</dbReference>
<dbReference type="Pfam" id="PF10602">
    <property type="entry name" value="RPN7"/>
    <property type="match status" value="1"/>
</dbReference>
<organism evidence="6 7">
    <name type="scientific">Hypsibius exemplaris</name>
    <name type="common">Freshwater tardigrade</name>
    <dbReference type="NCBI Taxonomy" id="2072580"/>
    <lineage>
        <taxon>Eukaryota</taxon>
        <taxon>Metazoa</taxon>
        <taxon>Ecdysozoa</taxon>
        <taxon>Tardigrada</taxon>
        <taxon>Eutardigrada</taxon>
        <taxon>Parachela</taxon>
        <taxon>Hypsibioidea</taxon>
        <taxon>Hypsibiidae</taxon>
        <taxon>Hypsibius</taxon>
    </lineage>
</organism>
<keyword evidence="4" id="KW-0175">Coiled coil</keyword>
<dbReference type="EMBL" id="MTYJ01000052">
    <property type="protein sequence ID" value="OQV18134.1"/>
    <property type="molecule type" value="Genomic_DNA"/>
</dbReference>
<feature type="coiled-coil region" evidence="4">
    <location>
        <begin position="70"/>
        <end position="101"/>
    </location>
</feature>
<dbReference type="PANTHER" id="PTHR14145">
    <property type="entry name" value="26S PROTESOME SUBUNIT 6"/>
    <property type="match status" value="1"/>
</dbReference>
<dbReference type="OrthoDB" id="1452at2759"/>
<evidence type="ECO:0000259" key="5">
    <source>
        <dbReference type="PROSITE" id="PS50250"/>
    </source>
</evidence>
<dbReference type="InterPro" id="IPR019585">
    <property type="entry name" value="Rpn7/CSN1"/>
</dbReference>
<dbReference type="PROSITE" id="PS50250">
    <property type="entry name" value="PCI"/>
    <property type="match status" value="1"/>
</dbReference>
<evidence type="ECO:0000313" key="7">
    <source>
        <dbReference type="Proteomes" id="UP000192578"/>
    </source>
</evidence>
<gene>
    <name evidence="6" type="ORF">BV898_07720</name>
</gene>
<comment type="similarity">
    <text evidence="1">Belongs to the proteasome subunit S10 family.</text>
</comment>
<evidence type="ECO:0000256" key="1">
    <source>
        <dbReference type="ARBA" id="ARBA00005717"/>
    </source>
</evidence>
<dbReference type="SMART" id="SM00088">
    <property type="entry name" value="PINT"/>
    <property type="match status" value="1"/>
</dbReference>
<proteinExistence type="inferred from homology"/>
<dbReference type="Pfam" id="PF01399">
    <property type="entry name" value="PCI"/>
    <property type="match status" value="1"/>
</dbReference>
<dbReference type="SUPFAM" id="SSF46785">
    <property type="entry name" value="Winged helix' DNA-binding domain"/>
    <property type="match status" value="1"/>
</dbReference>
<dbReference type="InterPro" id="IPR000717">
    <property type="entry name" value="PCI_dom"/>
</dbReference>
<name>A0A1W0WSF9_HYPEX</name>
<dbReference type="GO" id="GO:0043161">
    <property type="term" value="P:proteasome-mediated ubiquitin-dependent protein catabolic process"/>
    <property type="evidence" value="ECO:0007669"/>
    <property type="project" value="TreeGrafter"/>
</dbReference>
<keyword evidence="3 6" id="KW-0647">Proteasome</keyword>
<sequence length="389" mass="45367">MPGEILEEDKMEKNPDFQHAQWKFLLETPEFKNDTATAKSLLDAIKTDDMAPYYEVVCKDLGWNVDATLLAEMKAKNEKKLKEIDDQITDAEKNLGSTEVREAYFAKFNYLCRIGNKTASESAFRLCFEKTVGNGNRLDLIFQMIRIGLFFNDLDITTRNLDKARSLVEEGGDWDRRNRLKVYEGLHSLSIRDFQKATTNLLDTVSTFTCYEIIDYETFITYVVLCGMLTLERTKLKAKVVRCAEILEVLHSMPNLRQYLMSLYDSQFTDFFVALAEVEKKLKFDRYWSAHYNYYVREMRVLAYNQLLESYQSLTLEYMAQAFGVSPQFIDQELSRFIAAGRLHCKIDKVNGIVETTRPDNKNRQYQLFIKQGDHVLNKIQRLSRVINV</sequence>
<dbReference type="Proteomes" id="UP000192578">
    <property type="component" value="Unassembled WGS sequence"/>
</dbReference>
<comment type="caution">
    <text evidence="6">The sequence shown here is derived from an EMBL/GenBank/DDBJ whole genome shotgun (WGS) entry which is preliminary data.</text>
</comment>
<dbReference type="GO" id="GO:0005838">
    <property type="term" value="C:proteasome regulatory particle"/>
    <property type="evidence" value="ECO:0007669"/>
    <property type="project" value="TreeGrafter"/>
</dbReference>
<evidence type="ECO:0000256" key="2">
    <source>
        <dbReference type="ARBA" id="ARBA00014932"/>
    </source>
</evidence>
<dbReference type="PANTHER" id="PTHR14145:SF1">
    <property type="entry name" value="26S PROTEASOME NON-ATPASE REGULATORY SUBUNIT 6"/>
    <property type="match status" value="1"/>
</dbReference>
<feature type="domain" description="PCI" evidence="5">
    <location>
        <begin position="193"/>
        <end position="361"/>
    </location>
</feature>
<accession>A0A1W0WSF9</accession>
<dbReference type="InterPro" id="IPR045135">
    <property type="entry name" value="Rpn7_N"/>
</dbReference>
<evidence type="ECO:0000313" key="6">
    <source>
        <dbReference type="EMBL" id="OQV18134.1"/>
    </source>
</evidence>
<keyword evidence="7" id="KW-1185">Reference proteome</keyword>
<evidence type="ECO:0000256" key="3">
    <source>
        <dbReference type="ARBA" id="ARBA00022942"/>
    </source>
</evidence>
<dbReference type="Gene3D" id="1.25.40.570">
    <property type="match status" value="1"/>
</dbReference>